<keyword evidence="2" id="KW-0808">Transferase</keyword>
<name>A0A1F6ERB0_9BACT</name>
<dbReference type="Pfam" id="PF00588">
    <property type="entry name" value="SpoU_methylase"/>
    <property type="match status" value="1"/>
</dbReference>
<dbReference type="GO" id="GO:0005829">
    <property type="term" value="C:cytosol"/>
    <property type="evidence" value="ECO:0007669"/>
    <property type="project" value="TreeGrafter"/>
</dbReference>
<dbReference type="PANTHER" id="PTHR46429:SF1">
    <property type="entry name" value="23S RRNA (GUANOSINE-2'-O-)-METHYLTRANSFERASE RLMB"/>
    <property type="match status" value="1"/>
</dbReference>
<dbReference type="InterPro" id="IPR004441">
    <property type="entry name" value="rRNA_MeTrfase_TrmH"/>
</dbReference>
<evidence type="ECO:0000256" key="2">
    <source>
        <dbReference type="ARBA" id="ARBA00022679"/>
    </source>
</evidence>
<organism evidence="4 5">
    <name type="scientific">Candidatus Kaiserbacteria bacterium RIFCSPLOWO2_01_FULL_50_24</name>
    <dbReference type="NCBI Taxonomy" id="1798507"/>
    <lineage>
        <taxon>Bacteria</taxon>
        <taxon>Candidatus Kaiseribacteriota</taxon>
    </lineage>
</organism>
<reference evidence="4 5" key="1">
    <citation type="journal article" date="2016" name="Nat. Commun.">
        <title>Thousands of microbial genomes shed light on interconnected biogeochemical processes in an aquifer system.</title>
        <authorList>
            <person name="Anantharaman K."/>
            <person name="Brown C.T."/>
            <person name="Hug L.A."/>
            <person name="Sharon I."/>
            <person name="Castelle C.J."/>
            <person name="Probst A.J."/>
            <person name="Thomas B.C."/>
            <person name="Singh A."/>
            <person name="Wilkins M.J."/>
            <person name="Karaoz U."/>
            <person name="Brodie E.L."/>
            <person name="Williams K.H."/>
            <person name="Hubbard S.S."/>
            <person name="Banfield J.F."/>
        </authorList>
    </citation>
    <scope>NUCLEOTIDE SEQUENCE [LARGE SCALE GENOMIC DNA]</scope>
</reference>
<dbReference type="InterPro" id="IPR029026">
    <property type="entry name" value="tRNA_m1G_MTases_N"/>
</dbReference>
<keyword evidence="1" id="KW-0489">Methyltransferase</keyword>
<dbReference type="InterPro" id="IPR029028">
    <property type="entry name" value="Alpha/beta_knot_MTases"/>
</dbReference>
<sequence length="165" mass="18550">MQVAVLLHNIRSAHNVGSIFRTADTAGVKAVYLSGYTPLPHDKFGRIQSAFAKSYGRAQKEIAKTALGAEKTMAWQHISRLNSWLQRMKREGWRVVGVEQDARARDYRTFNLKQKTLFVFGNEVRGLSPAFLAQCDELVEIPMRGIKESLNVSVATGIILFHFLS</sequence>
<proteinExistence type="predicted"/>
<gene>
    <name evidence="4" type="ORF">A3A34_01505</name>
</gene>
<dbReference type="GO" id="GO:0032259">
    <property type="term" value="P:methylation"/>
    <property type="evidence" value="ECO:0007669"/>
    <property type="project" value="UniProtKB-KW"/>
</dbReference>
<dbReference type="Proteomes" id="UP000178587">
    <property type="component" value="Unassembled WGS sequence"/>
</dbReference>
<dbReference type="GO" id="GO:0006396">
    <property type="term" value="P:RNA processing"/>
    <property type="evidence" value="ECO:0007669"/>
    <property type="project" value="InterPro"/>
</dbReference>
<feature type="domain" description="tRNA/rRNA methyltransferase SpoU type" evidence="3">
    <location>
        <begin position="3"/>
        <end position="161"/>
    </location>
</feature>
<dbReference type="Gene3D" id="3.40.1280.10">
    <property type="match status" value="1"/>
</dbReference>
<evidence type="ECO:0000313" key="5">
    <source>
        <dbReference type="Proteomes" id="UP000178587"/>
    </source>
</evidence>
<comment type="caution">
    <text evidence="4">The sequence shown here is derived from an EMBL/GenBank/DDBJ whole genome shotgun (WGS) entry which is preliminary data.</text>
</comment>
<dbReference type="CDD" id="cd18097">
    <property type="entry name" value="SpoU-like"/>
    <property type="match status" value="1"/>
</dbReference>
<dbReference type="STRING" id="1798507.A3A34_01505"/>
<dbReference type="SUPFAM" id="SSF75217">
    <property type="entry name" value="alpha/beta knot"/>
    <property type="match status" value="1"/>
</dbReference>
<dbReference type="AlphaFoldDB" id="A0A1F6ERB0"/>
<dbReference type="EMBL" id="MFLU01000002">
    <property type="protein sequence ID" value="OGG76149.1"/>
    <property type="molecule type" value="Genomic_DNA"/>
</dbReference>
<dbReference type="GO" id="GO:0003723">
    <property type="term" value="F:RNA binding"/>
    <property type="evidence" value="ECO:0007669"/>
    <property type="project" value="InterPro"/>
</dbReference>
<dbReference type="GO" id="GO:0008173">
    <property type="term" value="F:RNA methyltransferase activity"/>
    <property type="evidence" value="ECO:0007669"/>
    <property type="project" value="InterPro"/>
</dbReference>
<dbReference type="PANTHER" id="PTHR46429">
    <property type="entry name" value="23S RRNA (GUANOSINE-2'-O-)-METHYLTRANSFERASE RLMB"/>
    <property type="match status" value="1"/>
</dbReference>
<dbReference type="InterPro" id="IPR001537">
    <property type="entry name" value="SpoU_MeTrfase"/>
</dbReference>
<evidence type="ECO:0000259" key="3">
    <source>
        <dbReference type="Pfam" id="PF00588"/>
    </source>
</evidence>
<protein>
    <recommendedName>
        <fullName evidence="3">tRNA/rRNA methyltransferase SpoU type domain-containing protein</fullName>
    </recommendedName>
</protein>
<evidence type="ECO:0000313" key="4">
    <source>
        <dbReference type="EMBL" id="OGG76149.1"/>
    </source>
</evidence>
<evidence type="ECO:0000256" key="1">
    <source>
        <dbReference type="ARBA" id="ARBA00022603"/>
    </source>
</evidence>
<accession>A0A1F6ERB0</accession>